<feature type="binding site" evidence="9">
    <location>
        <position position="149"/>
    </location>
    <ligand>
        <name>Zn(2+)</name>
        <dbReference type="ChEBI" id="CHEBI:29105"/>
    </ligand>
</feature>
<evidence type="ECO:0000259" key="11">
    <source>
        <dbReference type="Pfam" id="PF08532"/>
    </source>
</evidence>
<keyword evidence="9" id="KW-0479">Metal-binding</keyword>
<dbReference type="KEGG" id="psua:FLK61_41015"/>
<evidence type="ECO:0000313" key="13">
    <source>
        <dbReference type="EMBL" id="QKS73359.1"/>
    </source>
</evidence>
<proteinExistence type="inferred from homology"/>
<feature type="domain" description="Beta-galactosidase trimerisation" evidence="11">
    <location>
        <begin position="390"/>
        <end position="598"/>
    </location>
</feature>
<feature type="active site" description="Proton donor" evidence="7">
    <location>
        <position position="144"/>
    </location>
</feature>
<gene>
    <name evidence="13" type="ORF">FLK61_41015</name>
</gene>
<feature type="binding site" evidence="8">
    <location>
        <position position="309"/>
    </location>
    <ligand>
        <name>substrate</name>
    </ligand>
</feature>
<feature type="domain" description="Glycoside hydrolase family 42 N-terminal" evidence="10">
    <location>
        <begin position="6"/>
        <end position="379"/>
    </location>
</feature>
<comment type="similarity">
    <text evidence="2 6">Belongs to the glycosyl hydrolase 42 family.</text>
</comment>
<dbReference type="EMBL" id="CP041372">
    <property type="protein sequence ID" value="QKS73359.1"/>
    <property type="molecule type" value="Genomic_DNA"/>
</dbReference>
<dbReference type="PIRSF" id="PIRSF001084">
    <property type="entry name" value="B-galactosidase"/>
    <property type="match status" value="1"/>
</dbReference>
<dbReference type="InterPro" id="IPR003476">
    <property type="entry name" value="Glyco_hydro_42"/>
</dbReference>
<dbReference type="SUPFAM" id="SSF52317">
    <property type="entry name" value="Class I glutamine amidotransferase-like"/>
    <property type="match status" value="1"/>
</dbReference>
<feature type="binding site" evidence="9">
    <location>
        <position position="109"/>
    </location>
    <ligand>
        <name>Zn(2+)</name>
        <dbReference type="ChEBI" id="CHEBI:29105"/>
    </ligand>
</feature>
<dbReference type="Pfam" id="PF02449">
    <property type="entry name" value="Glyco_hydro_42"/>
    <property type="match status" value="1"/>
</dbReference>
<evidence type="ECO:0000256" key="8">
    <source>
        <dbReference type="PIRSR" id="PIRSR001084-2"/>
    </source>
</evidence>
<dbReference type="Pfam" id="PF08533">
    <property type="entry name" value="Glyco_hydro_42C"/>
    <property type="match status" value="1"/>
</dbReference>
<dbReference type="PANTHER" id="PTHR36447:SF1">
    <property type="entry name" value="BETA-GALACTOSIDASE GANA"/>
    <property type="match status" value="1"/>
</dbReference>
<keyword evidence="9" id="KW-0862">Zinc</keyword>
<keyword evidence="5 6" id="KW-0326">Glycosidase</keyword>
<accession>A0A859FKQ3</accession>
<dbReference type="SUPFAM" id="SSF51445">
    <property type="entry name" value="(Trans)glycosidases"/>
    <property type="match status" value="1"/>
</dbReference>
<dbReference type="GO" id="GO:0006012">
    <property type="term" value="P:galactose metabolic process"/>
    <property type="evidence" value="ECO:0007669"/>
    <property type="project" value="InterPro"/>
</dbReference>
<dbReference type="InterPro" id="IPR017853">
    <property type="entry name" value="GH"/>
</dbReference>
<feature type="binding site" evidence="8">
    <location>
        <position position="105"/>
    </location>
    <ligand>
        <name>substrate</name>
    </ligand>
</feature>
<evidence type="ECO:0000259" key="10">
    <source>
        <dbReference type="Pfam" id="PF02449"/>
    </source>
</evidence>
<feature type="domain" description="Beta-galactosidase C-terminal" evidence="12">
    <location>
        <begin position="609"/>
        <end position="642"/>
    </location>
</feature>
<dbReference type="InterPro" id="IPR013738">
    <property type="entry name" value="Beta_galactosidase_Trimer"/>
</dbReference>
<evidence type="ECO:0000256" key="5">
    <source>
        <dbReference type="ARBA" id="ARBA00023295"/>
    </source>
</evidence>
<protein>
    <recommendedName>
        <fullName evidence="3 6">Beta-galactosidase</fullName>
        <shortName evidence="6">Beta-gal</shortName>
        <ecNumber evidence="3 6">3.2.1.23</ecNumber>
    </recommendedName>
</protein>
<name>A0A859FKQ3_9BACI</name>
<dbReference type="InterPro" id="IPR013739">
    <property type="entry name" value="Beta_galactosidase_C"/>
</dbReference>
<feature type="active site" description="Nucleophile" evidence="7">
    <location>
        <position position="301"/>
    </location>
</feature>
<dbReference type="PANTHER" id="PTHR36447">
    <property type="entry name" value="BETA-GALACTOSIDASE GANA"/>
    <property type="match status" value="1"/>
</dbReference>
<evidence type="ECO:0000256" key="6">
    <source>
        <dbReference type="PIRNR" id="PIRNR001084"/>
    </source>
</evidence>
<evidence type="ECO:0000313" key="14">
    <source>
        <dbReference type="Proteomes" id="UP000318138"/>
    </source>
</evidence>
<sequence length="673" mass="76213">MLHGADYNPEQWLHNPAIFEQDLALMKEAHINVVSIGIFSWVTLEPEEGTFTFEWLDTVMDRLATEGISAFLATPTGARPAWMSQKYPEVLRVTAARQRNLHGERHNHCMTSPVYREKTALINTLLTERYKDHPALIGWHISNEYGGDCHCDNCQTAFREFLKDKYKTLEALNHAWWTTFWSHTYTDWEQIESPAPHGEKSVHGLALDWKRFVTSQTIDFYLHEVASIRQAGSDLLVTTNFMEAFEGLDYWQFAKYVDVISWDSYPTWHTPGKALETAVWTAFNHDLMRSLKGGQPFMLMESTPAQTNWQPVSKLKKPGMHELSSLQAIAHGSDTVQYFQWRQSRGSSEKFHGAVISHEGTNKTRVFQDVARLGSRLTELDDVVGTTVPAKAAIMFDWDNRWAIKESQGPRNQGMYYEETVREHYQILWERGIPTDVISPKHALHSYDLVIVPMLYMMTEQTASALEQYVKQGGTLVTTYWSGVVDERDLTYLGGRAKAFTRAIGVFPEEIDGLYEEERNLISGREGSAVEGAVKHLCEIASTTGADVLATYEEDFYAGHPAFTKHSYEHGTAFYVAARPEMDLLRKLYDVVLEEAEVKAAISVAIPSGVSVQKRSDGVHDYVFVMNLTEEPQELGFVPELDRTVVLKGYEAVVEKVSVKVSSEVTPLKGGQG</sequence>
<evidence type="ECO:0000259" key="12">
    <source>
        <dbReference type="Pfam" id="PF08533"/>
    </source>
</evidence>
<feature type="binding site" evidence="8">
    <location>
        <position position="143"/>
    </location>
    <ligand>
        <name>substrate</name>
    </ligand>
</feature>
<evidence type="ECO:0000256" key="4">
    <source>
        <dbReference type="ARBA" id="ARBA00022801"/>
    </source>
</evidence>
<dbReference type="Pfam" id="PF08532">
    <property type="entry name" value="Glyco_hydro_42M"/>
    <property type="match status" value="1"/>
</dbReference>
<dbReference type="InterPro" id="IPR013529">
    <property type="entry name" value="Glyco_hydro_42_N"/>
</dbReference>
<dbReference type="EC" id="3.2.1.23" evidence="3 6"/>
<reference evidence="14" key="1">
    <citation type="submission" date="2019-07" db="EMBL/GenBank/DDBJ databases">
        <title>Bacillus alkalisoli sp. nov. isolated from saline soil.</title>
        <authorList>
            <person name="Sun J.-Q."/>
            <person name="Xu L."/>
        </authorList>
    </citation>
    <scope>NUCLEOTIDE SEQUENCE [LARGE SCALE GENOMIC DNA]</scope>
    <source>
        <strain evidence="14">M4U3P1</strain>
    </source>
</reference>
<comment type="catalytic activity">
    <reaction evidence="1 6">
        <text>Hydrolysis of terminal non-reducing beta-D-galactose residues in beta-D-galactosides.</text>
        <dbReference type="EC" id="3.2.1.23"/>
    </reaction>
</comment>
<dbReference type="Gene3D" id="3.40.50.880">
    <property type="match status" value="1"/>
</dbReference>
<dbReference type="InterPro" id="IPR029062">
    <property type="entry name" value="Class_I_gatase-like"/>
</dbReference>
<dbReference type="InterPro" id="IPR013780">
    <property type="entry name" value="Glyco_hydro_b"/>
</dbReference>
<dbReference type="GO" id="GO:0004565">
    <property type="term" value="F:beta-galactosidase activity"/>
    <property type="evidence" value="ECO:0007669"/>
    <property type="project" value="UniProtKB-EC"/>
</dbReference>
<keyword evidence="14" id="KW-1185">Reference proteome</keyword>
<dbReference type="GO" id="GO:0046872">
    <property type="term" value="F:metal ion binding"/>
    <property type="evidence" value="ECO:0007669"/>
    <property type="project" value="UniProtKB-KW"/>
</dbReference>
<evidence type="ECO:0000256" key="3">
    <source>
        <dbReference type="ARBA" id="ARBA00012756"/>
    </source>
</evidence>
<dbReference type="Gene3D" id="3.20.20.80">
    <property type="entry name" value="Glycosidases"/>
    <property type="match status" value="1"/>
</dbReference>
<dbReference type="AlphaFoldDB" id="A0A859FKQ3"/>
<organism evidence="13 14">
    <name type="scientific">Paenalkalicoccus suaedae</name>
    <dbReference type="NCBI Taxonomy" id="2592382"/>
    <lineage>
        <taxon>Bacteria</taxon>
        <taxon>Bacillati</taxon>
        <taxon>Bacillota</taxon>
        <taxon>Bacilli</taxon>
        <taxon>Bacillales</taxon>
        <taxon>Bacillaceae</taxon>
        <taxon>Paenalkalicoccus</taxon>
    </lineage>
</organism>
<keyword evidence="4 6" id="KW-0378">Hydrolase</keyword>
<feature type="binding site" evidence="9">
    <location>
        <position position="151"/>
    </location>
    <ligand>
        <name>Zn(2+)</name>
        <dbReference type="ChEBI" id="CHEBI:29105"/>
    </ligand>
</feature>
<evidence type="ECO:0000256" key="2">
    <source>
        <dbReference type="ARBA" id="ARBA00005940"/>
    </source>
</evidence>
<evidence type="ECO:0000256" key="1">
    <source>
        <dbReference type="ARBA" id="ARBA00001412"/>
    </source>
</evidence>
<evidence type="ECO:0000256" key="7">
    <source>
        <dbReference type="PIRSR" id="PIRSR001084-1"/>
    </source>
</evidence>
<feature type="binding site" evidence="9">
    <location>
        <position position="154"/>
    </location>
    <ligand>
        <name>Zn(2+)</name>
        <dbReference type="ChEBI" id="CHEBI:29105"/>
    </ligand>
</feature>
<dbReference type="GO" id="GO:0009341">
    <property type="term" value="C:beta-galactosidase complex"/>
    <property type="evidence" value="ECO:0007669"/>
    <property type="project" value="InterPro"/>
</dbReference>
<evidence type="ECO:0000256" key="9">
    <source>
        <dbReference type="PIRSR" id="PIRSR001084-3"/>
    </source>
</evidence>
<dbReference type="Gene3D" id="2.60.40.1180">
    <property type="entry name" value="Golgi alpha-mannosidase II"/>
    <property type="match status" value="1"/>
</dbReference>
<dbReference type="Proteomes" id="UP000318138">
    <property type="component" value="Chromosome"/>
</dbReference>
<dbReference type="CDD" id="cd03143">
    <property type="entry name" value="A4_beta-galactosidase_middle_domain"/>
    <property type="match status" value="1"/>
</dbReference>